<dbReference type="GO" id="GO:0012505">
    <property type="term" value="C:endomembrane system"/>
    <property type="evidence" value="ECO:0007669"/>
    <property type="project" value="UniProtKB-SubCell"/>
</dbReference>
<dbReference type="RefSeq" id="WP_023597843.1">
    <property type="nucleotide sequence ID" value="NC_023018.2"/>
</dbReference>
<evidence type="ECO:0000256" key="7">
    <source>
        <dbReference type="SAM" id="SignalP"/>
    </source>
</evidence>
<dbReference type="SMART" id="SM00062">
    <property type="entry name" value="PBPb"/>
    <property type="match status" value="1"/>
</dbReference>
<dbReference type="SUPFAM" id="SSF53850">
    <property type="entry name" value="Periplasmic binding protein-like II"/>
    <property type="match status" value="1"/>
</dbReference>
<feature type="signal peptide" evidence="7">
    <location>
        <begin position="1"/>
        <end position="20"/>
    </location>
</feature>
<keyword evidence="5" id="KW-0997">Cell inner membrane</keyword>
<dbReference type="EMBL" id="CABPSO010000001">
    <property type="protein sequence ID" value="VVE60958.1"/>
    <property type="molecule type" value="Genomic_DNA"/>
</dbReference>
<name>A0A378YQW9_9BURK</name>
<evidence type="ECO:0000313" key="9">
    <source>
        <dbReference type="EMBL" id="SUA79566.1"/>
    </source>
</evidence>
<dbReference type="STRING" id="93220.A6P55_13750"/>
<feature type="domain" description="Solute-binding protein family 3/N-terminal" evidence="8">
    <location>
        <begin position="29"/>
        <end position="253"/>
    </location>
</feature>
<keyword evidence="7" id="KW-0732">Signal</keyword>
<evidence type="ECO:0000256" key="4">
    <source>
        <dbReference type="ARBA" id="ARBA00022475"/>
    </source>
</evidence>
<dbReference type="Gene3D" id="3.40.190.10">
    <property type="entry name" value="Periplasmic binding protein-like II"/>
    <property type="match status" value="2"/>
</dbReference>
<sequence>MFKQCLAAAALCAASLHAFAADDLVRLGNLKFAHYGAVSYMKVIGPKYGLKIEERMFAKGVDIMPAIVAGQIDVSASALDAAIAGRAQGAPIYAVAGFAKGGVRLVAKKGESITKVADLKGKKVGVARGGAQELILYAELAKAGLTWSDQPGKDVQIMFMAFADLNQALAAGSIDAMCQSEPQASQAINKGFGVEVLKPYDTPIGEPVRALVITEKLYKEKPDVAQRLMYAFVEATDYFIKNPQAAEKYVREDMFKNQITSQDFTDAIGNSPYSYDLSLSHVQLTTDLMKKYGVGKLQDPVPKASDWVKLDLLAKAKAKLNIK</sequence>
<dbReference type="OrthoDB" id="286202at2"/>
<dbReference type="EMBL" id="UGSG01000001">
    <property type="protein sequence ID" value="SUA79566.1"/>
    <property type="molecule type" value="Genomic_DNA"/>
</dbReference>
<evidence type="ECO:0000256" key="2">
    <source>
        <dbReference type="ARBA" id="ARBA00010742"/>
    </source>
</evidence>
<evidence type="ECO:0000256" key="5">
    <source>
        <dbReference type="ARBA" id="ARBA00022519"/>
    </source>
</evidence>
<comment type="subcellular location">
    <subcellularLocation>
        <location evidence="1">Endomembrane system</location>
    </subcellularLocation>
</comment>
<evidence type="ECO:0000256" key="3">
    <source>
        <dbReference type="ARBA" id="ARBA00022448"/>
    </source>
</evidence>
<dbReference type="InterPro" id="IPR001638">
    <property type="entry name" value="Solute-binding_3/MltF_N"/>
</dbReference>
<evidence type="ECO:0000313" key="11">
    <source>
        <dbReference type="Proteomes" id="UP000254573"/>
    </source>
</evidence>
<dbReference type="Proteomes" id="UP000254573">
    <property type="component" value="Unassembled WGS sequence"/>
</dbReference>
<dbReference type="KEGG" id="prb:X636_12835"/>
<accession>A0A378YQW9</accession>
<evidence type="ECO:0000259" key="8">
    <source>
        <dbReference type="SMART" id="SM00062"/>
    </source>
</evidence>
<evidence type="ECO:0000256" key="1">
    <source>
        <dbReference type="ARBA" id="ARBA00004308"/>
    </source>
</evidence>
<dbReference type="Pfam" id="PF13379">
    <property type="entry name" value="NMT1_2"/>
    <property type="match status" value="1"/>
</dbReference>
<dbReference type="PANTHER" id="PTHR30024">
    <property type="entry name" value="ALIPHATIC SULFONATES-BINDING PROTEIN-RELATED"/>
    <property type="match status" value="1"/>
</dbReference>
<dbReference type="AlphaFoldDB" id="A0A378YQW9"/>
<evidence type="ECO:0000313" key="12">
    <source>
        <dbReference type="Proteomes" id="UP000361468"/>
    </source>
</evidence>
<keyword evidence="4" id="KW-1003">Cell membrane</keyword>
<dbReference type="PANTHER" id="PTHR30024:SF42">
    <property type="entry name" value="ALIPHATIC SULFONATES-BINDING PROTEIN-RELATED"/>
    <property type="match status" value="1"/>
</dbReference>
<feature type="chain" id="PRO_5044586484" evidence="7">
    <location>
        <begin position="21"/>
        <end position="323"/>
    </location>
</feature>
<dbReference type="InterPro" id="IPR044527">
    <property type="entry name" value="NrtA/CpmA_ABC-bd_dom"/>
</dbReference>
<evidence type="ECO:0000313" key="10">
    <source>
        <dbReference type="EMBL" id="VVE60958.1"/>
    </source>
</evidence>
<keyword evidence="3" id="KW-0813">Transport</keyword>
<dbReference type="CDD" id="cd13553">
    <property type="entry name" value="PBP2_NrtA_CpmA_like"/>
    <property type="match status" value="1"/>
</dbReference>
<organism evidence="9 11">
    <name type="scientific">Pandoraea pnomenusa</name>
    <dbReference type="NCBI Taxonomy" id="93220"/>
    <lineage>
        <taxon>Bacteria</taxon>
        <taxon>Pseudomonadati</taxon>
        <taxon>Pseudomonadota</taxon>
        <taxon>Betaproteobacteria</taxon>
        <taxon>Burkholderiales</taxon>
        <taxon>Burkholderiaceae</taxon>
        <taxon>Pandoraea</taxon>
    </lineage>
</organism>
<reference evidence="10 12" key="2">
    <citation type="submission" date="2019-08" db="EMBL/GenBank/DDBJ databases">
        <authorList>
            <person name="Peeters C."/>
        </authorList>
    </citation>
    <scope>NUCLEOTIDE SEQUENCE [LARGE SCALE GENOMIC DNA]</scope>
    <source>
        <strain evidence="10 12">LMG 31119</strain>
    </source>
</reference>
<gene>
    <name evidence="9" type="primary">ssuA</name>
    <name evidence="9" type="ORF">NCTC13160_03287</name>
    <name evidence="10" type="ORF">PPN31119_00414</name>
</gene>
<dbReference type="Proteomes" id="UP000361468">
    <property type="component" value="Unassembled WGS sequence"/>
</dbReference>
<dbReference type="GO" id="GO:0016740">
    <property type="term" value="F:transferase activity"/>
    <property type="evidence" value="ECO:0007669"/>
    <property type="project" value="UniProtKB-KW"/>
</dbReference>
<keyword evidence="6" id="KW-0472">Membrane</keyword>
<keyword evidence="12" id="KW-1185">Reference proteome</keyword>
<evidence type="ECO:0000256" key="6">
    <source>
        <dbReference type="ARBA" id="ARBA00023136"/>
    </source>
</evidence>
<comment type="similarity">
    <text evidence="2">Belongs to the bacterial solute-binding protein SsuA/TauA family.</text>
</comment>
<proteinExistence type="inferred from homology"/>
<protein>
    <submittedName>
        <fullName evidence="10">Myristoyl transferase</fullName>
    </submittedName>
    <submittedName>
        <fullName evidence="9">p-H7</fullName>
    </submittedName>
</protein>
<dbReference type="GeneID" id="57196993"/>
<keyword evidence="10" id="KW-0808">Transferase</keyword>
<reference evidence="9 11" key="1">
    <citation type="submission" date="2018-06" db="EMBL/GenBank/DDBJ databases">
        <authorList>
            <consortium name="Pathogen Informatics"/>
            <person name="Doyle S."/>
        </authorList>
    </citation>
    <scope>NUCLEOTIDE SEQUENCE [LARGE SCALE GENOMIC DNA]</scope>
    <source>
        <strain evidence="9 11">NCTC13160</strain>
    </source>
</reference>
<dbReference type="KEGG" id="ppnm:LV28_16665"/>